<dbReference type="Proteomes" id="UP000694416">
    <property type="component" value="Unplaced"/>
</dbReference>
<proteinExistence type="predicted"/>
<reference evidence="1" key="1">
    <citation type="submission" date="2025-08" db="UniProtKB">
        <authorList>
            <consortium name="Ensembl"/>
        </authorList>
    </citation>
    <scope>IDENTIFICATION</scope>
</reference>
<accession>A0A8C9HX64</accession>
<keyword evidence="2" id="KW-1185">Reference proteome</keyword>
<reference evidence="1" key="2">
    <citation type="submission" date="2025-09" db="UniProtKB">
        <authorList>
            <consortium name="Ensembl"/>
        </authorList>
    </citation>
    <scope>IDENTIFICATION</scope>
</reference>
<evidence type="ECO:0000313" key="1">
    <source>
        <dbReference type="Ensembl" id="ENSPTEP00000024452.1"/>
    </source>
</evidence>
<sequence length="69" mass="7694">MGEGASKQIFLCHISIFRGRTEGNPRIDLRMHKLDMSLAEKAPRFQCIHCTPLRSCSGPPCTHNREVGG</sequence>
<name>A0A8C9HX64_9PRIM</name>
<evidence type="ECO:0000313" key="2">
    <source>
        <dbReference type="Proteomes" id="UP000694416"/>
    </source>
</evidence>
<organism evidence="1 2">
    <name type="scientific">Piliocolobus tephrosceles</name>
    <name type="common">Ugandan red Colobus</name>
    <dbReference type="NCBI Taxonomy" id="591936"/>
    <lineage>
        <taxon>Eukaryota</taxon>
        <taxon>Metazoa</taxon>
        <taxon>Chordata</taxon>
        <taxon>Craniata</taxon>
        <taxon>Vertebrata</taxon>
        <taxon>Euteleostomi</taxon>
        <taxon>Mammalia</taxon>
        <taxon>Eutheria</taxon>
        <taxon>Euarchontoglires</taxon>
        <taxon>Primates</taxon>
        <taxon>Haplorrhini</taxon>
        <taxon>Catarrhini</taxon>
        <taxon>Cercopithecidae</taxon>
        <taxon>Colobinae</taxon>
        <taxon>Piliocolobus</taxon>
    </lineage>
</organism>
<dbReference type="AlphaFoldDB" id="A0A8C9HX64"/>
<dbReference type="Ensembl" id="ENSPTET00000034768.1">
    <property type="protein sequence ID" value="ENSPTEP00000024452.1"/>
    <property type="gene ID" value="ENSPTEG00000024928.1"/>
</dbReference>
<protein>
    <submittedName>
        <fullName evidence="1">Uncharacterized protein</fullName>
    </submittedName>
</protein>